<dbReference type="PANTHER" id="PTHR24305">
    <property type="entry name" value="CYTOCHROME P450"/>
    <property type="match status" value="1"/>
</dbReference>
<gene>
    <name evidence="11" type="ORF">ASPFODRAFT_53879</name>
</gene>
<evidence type="ECO:0000256" key="9">
    <source>
        <dbReference type="RuleBase" id="RU000461"/>
    </source>
</evidence>
<dbReference type="GO" id="GO:0020037">
    <property type="term" value="F:heme binding"/>
    <property type="evidence" value="ECO:0007669"/>
    <property type="project" value="InterPro"/>
</dbReference>
<accession>A0A1M3T094</accession>
<proteinExistence type="inferred from homology"/>
<keyword evidence="10" id="KW-0812">Transmembrane</keyword>
<sequence>MLVLNIPLLDHLVHTLAVYLPLFILSLLVLKQASFNPLRHLPGPWYTSLTGLVLRIQALKGYRSQWVDELHRKYGPVVRIAPDEVDICDFDGYREIHKIRNPFVKAPWYIKFREAVNCFTATDPQVHARKRRLLSRPFSKSSLREHWEPTVRRLAAAAVQGIKKEAAVGPSDAMKWWTFMATDVTGALAFSESFGMTESGQKSKYIEELEFVNKARALRLEVYGLYCALRACTLGYFDPLTRADQYIEKRTAEVVQRASERELVKANIFAGLKGEKSSDETMADREVLLESVMLIVAGSGTTAVTMTFLTWAVMANPEIQSRLEKEVAALREDFTDSELEAQPYLNAVINEALRLYGAAPFGLPRVVPATGFNVCGHHVPGGTIVTTQSFSLHRDGSVWAEPDKFIPERWLDKQQHPKAIFAPFGGGSRTCIGLHMAQMELRFATALLFRECAGIKLAPSTTPESMEIVQYSLIAPKGRKCEVVL</sequence>
<dbReference type="CDD" id="cd11059">
    <property type="entry name" value="CYP_fungal"/>
    <property type="match status" value="1"/>
</dbReference>
<keyword evidence="7 9" id="KW-0503">Monooxygenase</keyword>
<organism evidence="11 12">
    <name type="scientific">Aspergillus luchuensis (strain CBS 106.47)</name>
    <dbReference type="NCBI Taxonomy" id="1137211"/>
    <lineage>
        <taxon>Eukaryota</taxon>
        <taxon>Fungi</taxon>
        <taxon>Dikarya</taxon>
        <taxon>Ascomycota</taxon>
        <taxon>Pezizomycotina</taxon>
        <taxon>Eurotiomycetes</taxon>
        <taxon>Eurotiomycetidae</taxon>
        <taxon>Eurotiales</taxon>
        <taxon>Aspergillaceae</taxon>
        <taxon>Aspergillus</taxon>
        <taxon>Aspergillus subgen. Circumdati</taxon>
    </lineage>
</organism>
<evidence type="ECO:0000313" key="11">
    <source>
        <dbReference type="EMBL" id="OJZ80146.1"/>
    </source>
</evidence>
<evidence type="ECO:0000256" key="7">
    <source>
        <dbReference type="ARBA" id="ARBA00023033"/>
    </source>
</evidence>
<dbReference type="PRINTS" id="PR00385">
    <property type="entry name" value="P450"/>
</dbReference>
<dbReference type="GO" id="GO:0005506">
    <property type="term" value="F:iron ion binding"/>
    <property type="evidence" value="ECO:0007669"/>
    <property type="project" value="InterPro"/>
</dbReference>
<dbReference type="InterPro" id="IPR036396">
    <property type="entry name" value="Cyt_P450_sf"/>
</dbReference>
<evidence type="ECO:0000313" key="12">
    <source>
        <dbReference type="Proteomes" id="UP000184063"/>
    </source>
</evidence>
<dbReference type="GO" id="GO:0004497">
    <property type="term" value="F:monooxygenase activity"/>
    <property type="evidence" value="ECO:0007669"/>
    <property type="project" value="UniProtKB-KW"/>
</dbReference>
<dbReference type="PRINTS" id="PR00463">
    <property type="entry name" value="EP450I"/>
</dbReference>
<feature type="binding site" description="axial binding residue" evidence="8">
    <location>
        <position position="431"/>
    </location>
    <ligand>
        <name>heme</name>
        <dbReference type="ChEBI" id="CHEBI:30413"/>
    </ligand>
    <ligandPart>
        <name>Fe</name>
        <dbReference type="ChEBI" id="CHEBI:18248"/>
    </ligandPart>
</feature>
<reference evidence="12" key="1">
    <citation type="journal article" date="2017" name="Genome Biol.">
        <title>Comparative genomics reveals high biological diversity and specific adaptations in the industrially and medically important fungal genus Aspergillus.</title>
        <authorList>
            <person name="de Vries R.P."/>
            <person name="Riley R."/>
            <person name="Wiebenga A."/>
            <person name="Aguilar-Osorio G."/>
            <person name="Amillis S."/>
            <person name="Uchima C.A."/>
            <person name="Anderluh G."/>
            <person name="Asadollahi M."/>
            <person name="Askin M."/>
            <person name="Barry K."/>
            <person name="Battaglia E."/>
            <person name="Bayram O."/>
            <person name="Benocci T."/>
            <person name="Braus-Stromeyer S.A."/>
            <person name="Caldana C."/>
            <person name="Canovas D."/>
            <person name="Cerqueira G.C."/>
            <person name="Chen F."/>
            <person name="Chen W."/>
            <person name="Choi C."/>
            <person name="Clum A."/>
            <person name="Dos Santos R.A."/>
            <person name="Damasio A.R."/>
            <person name="Diallinas G."/>
            <person name="Emri T."/>
            <person name="Fekete E."/>
            <person name="Flipphi M."/>
            <person name="Freyberg S."/>
            <person name="Gallo A."/>
            <person name="Gournas C."/>
            <person name="Habgood R."/>
            <person name="Hainaut M."/>
            <person name="Harispe M.L."/>
            <person name="Henrissat B."/>
            <person name="Hilden K.S."/>
            <person name="Hope R."/>
            <person name="Hossain A."/>
            <person name="Karabika E."/>
            <person name="Karaffa L."/>
            <person name="Karanyi Z."/>
            <person name="Krasevec N."/>
            <person name="Kuo A."/>
            <person name="Kusch H."/>
            <person name="LaButti K."/>
            <person name="Lagendijk E.L."/>
            <person name="Lapidus A."/>
            <person name="Levasseur A."/>
            <person name="Lindquist E."/>
            <person name="Lipzen A."/>
            <person name="Logrieco A.F."/>
            <person name="MacCabe A."/>
            <person name="Maekelae M.R."/>
            <person name="Malavazi I."/>
            <person name="Melin P."/>
            <person name="Meyer V."/>
            <person name="Mielnichuk N."/>
            <person name="Miskei M."/>
            <person name="Molnar A.P."/>
            <person name="Mule G."/>
            <person name="Ngan C.Y."/>
            <person name="Orejas M."/>
            <person name="Orosz E."/>
            <person name="Ouedraogo J.P."/>
            <person name="Overkamp K.M."/>
            <person name="Park H.-S."/>
            <person name="Perrone G."/>
            <person name="Piumi F."/>
            <person name="Punt P.J."/>
            <person name="Ram A.F."/>
            <person name="Ramon A."/>
            <person name="Rauscher S."/>
            <person name="Record E."/>
            <person name="Riano-Pachon D.M."/>
            <person name="Robert V."/>
            <person name="Roehrig J."/>
            <person name="Ruller R."/>
            <person name="Salamov A."/>
            <person name="Salih N.S."/>
            <person name="Samson R.A."/>
            <person name="Sandor E."/>
            <person name="Sanguinetti M."/>
            <person name="Schuetze T."/>
            <person name="Sepcic K."/>
            <person name="Shelest E."/>
            <person name="Sherlock G."/>
            <person name="Sophianopoulou V."/>
            <person name="Squina F.M."/>
            <person name="Sun H."/>
            <person name="Susca A."/>
            <person name="Todd R.B."/>
            <person name="Tsang A."/>
            <person name="Unkles S.E."/>
            <person name="van de Wiele N."/>
            <person name="van Rossen-Uffink D."/>
            <person name="Oliveira J.V."/>
            <person name="Vesth T.C."/>
            <person name="Visser J."/>
            <person name="Yu J.-H."/>
            <person name="Zhou M."/>
            <person name="Andersen M.R."/>
            <person name="Archer D.B."/>
            <person name="Baker S.E."/>
            <person name="Benoit I."/>
            <person name="Brakhage A.A."/>
            <person name="Braus G.H."/>
            <person name="Fischer R."/>
            <person name="Frisvad J.C."/>
            <person name="Goldman G.H."/>
            <person name="Houbraken J."/>
            <person name="Oakley B."/>
            <person name="Pocsi I."/>
            <person name="Scazzocchio C."/>
            <person name="Seiboth B."/>
            <person name="vanKuyk P.A."/>
            <person name="Wortman J."/>
            <person name="Dyer P.S."/>
            <person name="Grigoriev I.V."/>
        </authorList>
    </citation>
    <scope>NUCLEOTIDE SEQUENCE [LARGE SCALE GENOMIC DNA]</scope>
    <source>
        <strain evidence="12">CBS 106.47</strain>
    </source>
</reference>
<name>A0A1M3T094_ASPLC</name>
<keyword evidence="4 8" id="KW-0479">Metal-binding</keyword>
<dbReference type="Proteomes" id="UP000184063">
    <property type="component" value="Unassembled WGS sequence"/>
</dbReference>
<dbReference type="PANTHER" id="PTHR24305:SF96">
    <property type="entry name" value="CYTOCHROME P450 MONOOXYGENASE STCB-RELATED"/>
    <property type="match status" value="1"/>
</dbReference>
<keyword evidence="10" id="KW-0472">Membrane</keyword>
<dbReference type="SUPFAM" id="SSF48264">
    <property type="entry name" value="Cytochrome P450"/>
    <property type="match status" value="1"/>
</dbReference>
<keyword evidence="3 8" id="KW-0349">Heme</keyword>
<evidence type="ECO:0000256" key="8">
    <source>
        <dbReference type="PIRSR" id="PIRSR602401-1"/>
    </source>
</evidence>
<evidence type="ECO:0000256" key="10">
    <source>
        <dbReference type="SAM" id="Phobius"/>
    </source>
</evidence>
<dbReference type="Gene3D" id="1.10.630.10">
    <property type="entry name" value="Cytochrome P450"/>
    <property type="match status" value="1"/>
</dbReference>
<dbReference type="PROSITE" id="PS00086">
    <property type="entry name" value="CYTOCHROME_P450"/>
    <property type="match status" value="1"/>
</dbReference>
<evidence type="ECO:0000256" key="2">
    <source>
        <dbReference type="ARBA" id="ARBA00010617"/>
    </source>
</evidence>
<dbReference type="InterPro" id="IPR050121">
    <property type="entry name" value="Cytochrome_P450_monoxygenase"/>
</dbReference>
<comment type="similarity">
    <text evidence="2 9">Belongs to the cytochrome P450 family.</text>
</comment>
<dbReference type="InterPro" id="IPR002401">
    <property type="entry name" value="Cyt_P450_E_grp-I"/>
</dbReference>
<evidence type="ECO:0000256" key="5">
    <source>
        <dbReference type="ARBA" id="ARBA00023002"/>
    </source>
</evidence>
<dbReference type="InterPro" id="IPR001128">
    <property type="entry name" value="Cyt_P450"/>
</dbReference>
<keyword evidence="6 8" id="KW-0408">Iron</keyword>
<feature type="transmembrane region" description="Helical" evidence="10">
    <location>
        <begin position="292"/>
        <end position="314"/>
    </location>
</feature>
<evidence type="ECO:0008006" key="13">
    <source>
        <dbReference type="Google" id="ProtNLM"/>
    </source>
</evidence>
<dbReference type="GO" id="GO:0016705">
    <property type="term" value="F:oxidoreductase activity, acting on paired donors, with incorporation or reduction of molecular oxygen"/>
    <property type="evidence" value="ECO:0007669"/>
    <property type="project" value="InterPro"/>
</dbReference>
<keyword evidence="10" id="KW-1133">Transmembrane helix</keyword>
<evidence type="ECO:0000256" key="3">
    <source>
        <dbReference type="ARBA" id="ARBA00022617"/>
    </source>
</evidence>
<dbReference type="VEuPathDB" id="FungiDB:ASPFODRAFT_53879"/>
<dbReference type="EMBL" id="KV878260">
    <property type="protein sequence ID" value="OJZ80146.1"/>
    <property type="molecule type" value="Genomic_DNA"/>
</dbReference>
<dbReference type="OrthoDB" id="1470350at2759"/>
<protein>
    <recommendedName>
        <fullName evidence="13">Cytochrome P450 monooxygenase</fullName>
    </recommendedName>
</protein>
<evidence type="ECO:0000256" key="1">
    <source>
        <dbReference type="ARBA" id="ARBA00001971"/>
    </source>
</evidence>
<dbReference type="Pfam" id="PF00067">
    <property type="entry name" value="p450"/>
    <property type="match status" value="1"/>
</dbReference>
<keyword evidence="5 9" id="KW-0560">Oxidoreductase</keyword>
<evidence type="ECO:0000256" key="4">
    <source>
        <dbReference type="ARBA" id="ARBA00022723"/>
    </source>
</evidence>
<dbReference type="AlphaFoldDB" id="A0A1M3T094"/>
<comment type="cofactor">
    <cofactor evidence="1 8">
        <name>heme</name>
        <dbReference type="ChEBI" id="CHEBI:30413"/>
    </cofactor>
</comment>
<dbReference type="InterPro" id="IPR017972">
    <property type="entry name" value="Cyt_P450_CS"/>
</dbReference>
<evidence type="ECO:0000256" key="6">
    <source>
        <dbReference type="ARBA" id="ARBA00023004"/>
    </source>
</evidence>
<feature type="transmembrane region" description="Helical" evidence="10">
    <location>
        <begin position="12"/>
        <end position="30"/>
    </location>
</feature>